<protein>
    <submittedName>
        <fullName evidence="2">Uncharacterized protein</fullName>
    </submittedName>
</protein>
<accession>A0A084SWY6</accession>
<name>A0A084SWY6_9BACT</name>
<evidence type="ECO:0000313" key="3">
    <source>
        <dbReference type="Proteomes" id="UP000028547"/>
    </source>
</evidence>
<feature type="region of interest" description="Disordered" evidence="1">
    <location>
        <begin position="61"/>
        <end position="86"/>
    </location>
</feature>
<dbReference type="EMBL" id="JPMI01000075">
    <property type="protein sequence ID" value="KFA92971.1"/>
    <property type="molecule type" value="Genomic_DNA"/>
</dbReference>
<evidence type="ECO:0000313" key="2">
    <source>
        <dbReference type="EMBL" id="KFA92971.1"/>
    </source>
</evidence>
<sequence>MRWGLSASYCLRGVACRRGLLFDGRGNQRCHDAQPLQGEPAGLILGIPSPSLAQDSLIMDDGEGSQRGLREGPCFQGHLAGHHERK</sequence>
<gene>
    <name evidence="2" type="ORF">Q664_11815</name>
</gene>
<evidence type="ECO:0000256" key="1">
    <source>
        <dbReference type="SAM" id="MobiDB-lite"/>
    </source>
</evidence>
<dbReference type="AlphaFoldDB" id="A0A084SWY6"/>
<dbReference type="Proteomes" id="UP000028547">
    <property type="component" value="Unassembled WGS sequence"/>
</dbReference>
<comment type="caution">
    <text evidence="2">The sequence shown here is derived from an EMBL/GenBank/DDBJ whole genome shotgun (WGS) entry which is preliminary data.</text>
</comment>
<organism evidence="2 3">
    <name type="scientific">Archangium violaceum Cb vi76</name>
    <dbReference type="NCBI Taxonomy" id="1406225"/>
    <lineage>
        <taxon>Bacteria</taxon>
        <taxon>Pseudomonadati</taxon>
        <taxon>Myxococcota</taxon>
        <taxon>Myxococcia</taxon>
        <taxon>Myxococcales</taxon>
        <taxon>Cystobacterineae</taxon>
        <taxon>Archangiaceae</taxon>
        <taxon>Archangium</taxon>
    </lineage>
</organism>
<proteinExistence type="predicted"/>
<reference evidence="2 3" key="1">
    <citation type="submission" date="2014-07" db="EMBL/GenBank/DDBJ databases">
        <title>Draft Genome Sequence of Gephyronic Acid Producer, Cystobacter violaceus Strain Cb vi76.</title>
        <authorList>
            <person name="Stevens D.C."/>
            <person name="Young J."/>
            <person name="Carmichael R."/>
            <person name="Tan J."/>
            <person name="Taylor R.E."/>
        </authorList>
    </citation>
    <scope>NUCLEOTIDE SEQUENCE [LARGE SCALE GENOMIC DNA]</scope>
    <source>
        <strain evidence="2 3">Cb vi76</strain>
    </source>
</reference>